<name>A0A6C0CLA2_9ZZZZ</name>
<protein>
    <submittedName>
        <fullName evidence="1">Uncharacterized protein</fullName>
    </submittedName>
</protein>
<evidence type="ECO:0000313" key="1">
    <source>
        <dbReference type="EMBL" id="QHT05073.1"/>
    </source>
</evidence>
<sequence length="220" mass="25929">MAKTRTYENSNAIFVDDMEFNFDDKHECKPVMIIRAQMGQRIRGSDPFWNKCNMKDLKAYEDEKDPIFYRNSGISIHHLKEMQKKLKNHGHKNIKKVFFDWDRTLSAFDGLFDTYLIAKWIRNGCWDIIRDQMFGGTKRIKLLVDLLVDLQQQKRVQIVTNQETSAGIRHVLRQLASDFDKPSLARIPVWAYKSREKLSSKYVSKFVWLRKELGAASCDM</sequence>
<organism evidence="1">
    <name type="scientific">viral metagenome</name>
    <dbReference type="NCBI Taxonomy" id="1070528"/>
    <lineage>
        <taxon>unclassified sequences</taxon>
        <taxon>metagenomes</taxon>
        <taxon>organismal metagenomes</taxon>
    </lineage>
</organism>
<reference evidence="1" key="1">
    <citation type="journal article" date="2020" name="Nature">
        <title>Giant virus diversity and host interactions through global metagenomics.</title>
        <authorList>
            <person name="Schulz F."/>
            <person name="Roux S."/>
            <person name="Paez-Espino D."/>
            <person name="Jungbluth S."/>
            <person name="Walsh D.A."/>
            <person name="Denef V.J."/>
            <person name="McMahon K.D."/>
            <person name="Konstantinidis K.T."/>
            <person name="Eloe-Fadrosh E.A."/>
            <person name="Kyrpides N.C."/>
            <person name="Woyke T."/>
        </authorList>
    </citation>
    <scope>NUCLEOTIDE SEQUENCE</scope>
    <source>
        <strain evidence="1">GVMAG-M-3300021354-14</strain>
    </source>
</reference>
<dbReference type="AlphaFoldDB" id="A0A6C0CLA2"/>
<proteinExistence type="predicted"/>
<dbReference type="EMBL" id="MN739449">
    <property type="protein sequence ID" value="QHT05073.1"/>
    <property type="molecule type" value="Genomic_DNA"/>
</dbReference>
<accession>A0A6C0CLA2</accession>